<keyword evidence="2 3" id="KW-0479">Metal-binding</keyword>
<evidence type="ECO:0000256" key="3">
    <source>
        <dbReference type="PIRSR" id="PIRSR607837-1"/>
    </source>
</evidence>
<dbReference type="AlphaFoldDB" id="A0A1R1F266"/>
<dbReference type="Pfam" id="PF05163">
    <property type="entry name" value="DinB"/>
    <property type="match status" value="1"/>
</dbReference>
<feature type="binding site" evidence="3">
    <location>
        <position position="49"/>
    </location>
    <ligand>
        <name>a divalent metal cation</name>
        <dbReference type="ChEBI" id="CHEBI:60240"/>
    </ligand>
</feature>
<comment type="caution">
    <text evidence="4">The sequence shown here is derived from an EMBL/GenBank/DDBJ whole genome shotgun (WGS) entry which is preliminary data.</text>
</comment>
<evidence type="ECO:0000256" key="1">
    <source>
        <dbReference type="ARBA" id="ARBA00008635"/>
    </source>
</evidence>
<feature type="binding site" evidence="3">
    <location>
        <position position="136"/>
    </location>
    <ligand>
        <name>a divalent metal cation</name>
        <dbReference type="ChEBI" id="CHEBI:60240"/>
    </ligand>
</feature>
<dbReference type="EMBL" id="MRTP01000001">
    <property type="protein sequence ID" value="OMF58184.1"/>
    <property type="molecule type" value="Genomic_DNA"/>
</dbReference>
<evidence type="ECO:0000256" key="2">
    <source>
        <dbReference type="ARBA" id="ARBA00022723"/>
    </source>
</evidence>
<dbReference type="Proteomes" id="UP000187172">
    <property type="component" value="Unassembled WGS sequence"/>
</dbReference>
<keyword evidence="5" id="KW-1185">Reference proteome</keyword>
<dbReference type="SUPFAM" id="SSF109854">
    <property type="entry name" value="DinB/YfiT-like putative metalloenzymes"/>
    <property type="match status" value="1"/>
</dbReference>
<accession>A0A1R1F266</accession>
<feature type="binding site" evidence="3">
    <location>
        <position position="140"/>
    </location>
    <ligand>
        <name>a divalent metal cation</name>
        <dbReference type="ChEBI" id="CHEBI:60240"/>
    </ligand>
</feature>
<dbReference type="GO" id="GO:0046872">
    <property type="term" value="F:metal ion binding"/>
    <property type="evidence" value="ECO:0007669"/>
    <property type="project" value="UniProtKB-KW"/>
</dbReference>
<dbReference type="PANTHER" id="PTHR37302">
    <property type="entry name" value="SLR1116 PROTEIN"/>
    <property type="match status" value="1"/>
</dbReference>
<proteinExistence type="inferred from homology"/>
<dbReference type="STRING" id="297318.BK138_06445"/>
<reference evidence="4 5" key="1">
    <citation type="submission" date="2016-11" db="EMBL/GenBank/DDBJ databases">
        <title>Paenibacillus species isolates.</title>
        <authorList>
            <person name="Beno S.M."/>
        </authorList>
    </citation>
    <scope>NUCLEOTIDE SEQUENCE [LARGE SCALE GENOMIC DNA]</scope>
    <source>
        <strain evidence="4 5">FSL R5-0378</strain>
    </source>
</reference>
<dbReference type="InterPro" id="IPR034660">
    <property type="entry name" value="DinB/YfiT-like"/>
</dbReference>
<evidence type="ECO:0000313" key="5">
    <source>
        <dbReference type="Proteomes" id="UP000187172"/>
    </source>
</evidence>
<gene>
    <name evidence="4" type="ORF">BK138_06445</name>
</gene>
<dbReference type="PANTHER" id="PTHR37302:SF3">
    <property type="entry name" value="DAMAGE-INDUCIBLE PROTEIN DINB"/>
    <property type="match status" value="1"/>
</dbReference>
<evidence type="ECO:0000313" key="4">
    <source>
        <dbReference type="EMBL" id="OMF58184.1"/>
    </source>
</evidence>
<comment type="similarity">
    <text evidence="1">Belongs to the DinB family.</text>
</comment>
<protein>
    <submittedName>
        <fullName evidence="4">Damage-inducible protein DinB</fullName>
    </submittedName>
</protein>
<dbReference type="RefSeq" id="WP_076167452.1">
    <property type="nucleotide sequence ID" value="NZ_MRTP01000001.1"/>
</dbReference>
<dbReference type="Gene3D" id="1.20.120.450">
    <property type="entry name" value="dinb family like domain"/>
    <property type="match status" value="1"/>
</dbReference>
<organism evidence="4 5">
    <name type="scientific">Paenibacillus rhizosphaerae</name>
    <dbReference type="NCBI Taxonomy" id="297318"/>
    <lineage>
        <taxon>Bacteria</taxon>
        <taxon>Bacillati</taxon>
        <taxon>Bacillota</taxon>
        <taxon>Bacilli</taxon>
        <taxon>Bacillales</taxon>
        <taxon>Paenibacillaceae</taxon>
        <taxon>Paenibacillus</taxon>
    </lineage>
</organism>
<dbReference type="InterPro" id="IPR007837">
    <property type="entry name" value="DinB"/>
</dbReference>
<name>A0A1R1F266_9BACL</name>
<sequence length="166" mass="19951">MIEMLQQQYDWIRSVRQNMFAFLEELPPQILHQPVPEFGRGTIIRTHLHVVDCYRWWLGSFAFMMRNEHRDISIEEIERADVKYVRERFTEADELVQRFISEYRDRWNEPIKQDESWRDYPKAPTPLLLLTHTETHEFHHKGQIVSMARQLGCPPPADDRLGGLFT</sequence>